<evidence type="ECO:0000259" key="17">
    <source>
        <dbReference type="PROSITE" id="PS51473"/>
    </source>
</evidence>
<evidence type="ECO:0000256" key="9">
    <source>
        <dbReference type="ARBA" id="ARBA00022949"/>
    </source>
</evidence>
<feature type="signal peptide" evidence="16">
    <location>
        <begin position="1"/>
        <end position="24"/>
    </location>
</feature>
<keyword evidence="4" id="KW-0945">Host-virus interaction</keyword>
<name>A0A2I0IDV0_PUNGR</name>
<dbReference type="GO" id="GO:0050832">
    <property type="term" value="P:defense response to fungus"/>
    <property type="evidence" value="ECO:0007669"/>
    <property type="project" value="UniProtKB-KW"/>
</dbReference>
<dbReference type="Gene3D" id="3.30.430.20">
    <property type="entry name" value="Gnk2 domain, C-X8-C-X2-C motif"/>
    <property type="match status" value="1"/>
</dbReference>
<comment type="similarity">
    <text evidence="14">Belongs to the cysteine-rich repeat secretory protein family. Plasmodesmata-located proteins (PDLD) subfamily.</text>
</comment>
<evidence type="ECO:0000313" key="19">
    <source>
        <dbReference type="Proteomes" id="UP000233551"/>
    </source>
</evidence>
<evidence type="ECO:0000256" key="11">
    <source>
        <dbReference type="ARBA" id="ARBA00023035"/>
    </source>
</evidence>
<dbReference type="EMBL" id="PGOL01003218">
    <property type="protein sequence ID" value="PKI42184.1"/>
    <property type="molecule type" value="Genomic_DNA"/>
</dbReference>
<keyword evidence="19" id="KW-1185">Reference proteome</keyword>
<evidence type="ECO:0000256" key="14">
    <source>
        <dbReference type="ARBA" id="ARBA00038393"/>
    </source>
</evidence>
<evidence type="ECO:0000256" key="4">
    <source>
        <dbReference type="ARBA" id="ARBA00022581"/>
    </source>
</evidence>
<evidence type="ECO:0000256" key="2">
    <source>
        <dbReference type="ARBA" id="ARBA00022529"/>
    </source>
</evidence>
<dbReference type="GO" id="GO:0005886">
    <property type="term" value="C:plasma membrane"/>
    <property type="evidence" value="ECO:0007669"/>
    <property type="project" value="UniProtKB-SubCell"/>
</dbReference>
<accession>A0A2I0IDV0</accession>
<evidence type="ECO:0000256" key="16">
    <source>
        <dbReference type="SAM" id="SignalP"/>
    </source>
</evidence>
<dbReference type="CDD" id="cd23509">
    <property type="entry name" value="Gnk2-like"/>
    <property type="match status" value="1"/>
</dbReference>
<keyword evidence="3" id="KW-0295">Fungicide</keyword>
<keyword evidence="7" id="KW-0677">Repeat</keyword>
<sequence length="186" mass="20539">MASFHKITFLATVIMIVLLSVGWGYPDTKRIYFHCSDDSYEINASFNQSLSSILDDLVDQTPKSGFNYYSSSSTDPDNVVAYGHGACNGELTIPDCHICMQQACFQILVDCEQKLGGQLRTCSSWWASDEGGLEGSGNTAEAMVGVRNQRWWDRGQLLQPVRNRRRTELEPSREANTAIDVAGTGG</sequence>
<keyword evidence="8" id="KW-0611">Plant defense</keyword>
<reference evidence="18 19" key="1">
    <citation type="submission" date="2017-11" db="EMBL/GenBank/DDBJ databases">
        <title>De-novo sequencing of pomegranate (Punica granatum L.) genome.</title>
        <authorList>
            <person name="Akparov Z."/>
            <person name="Amiraslanov A."/>
            <person name="Hajiyeva S."/>
            <person name="Abbasov M."/>
            <person name="Kaur K."/>
            <person name="Hamwieh A."/>
            <person name="Solovyev V."/>
            <person name="Salamov A."/>
            <person name="Braich B."/>
            <person name="Kosarev P."/>
            <person name="Mahmoud A."/>
            <person name="Hajiyev E."/>
            <person name="Babayeva S."/>
            <person name="Izzatullayeva V."/>
            <person name="Mammadov A."/>
            <person name="Mammadov A."/>
            <person name="Sharifova S."/>
            <person name="Ojaghi J."/>
            <person name="Eynullazada K."/>
            <person name="Bayramov B."/>
            <person name="Abdulazimova A."/>
            <person name="Shahmuradov I."/>
        </authorList>
    </citation>
    <scope>NUCLEOTIDE SEQUENCE [LARGE SCALE GENOMIC DNA]</scope>
    <source>
        <strain evidence="19">cv. AG2017</strain>
        <tissue evidence="18">Leaf</tissue>
    </source>
</reference>
<keyword evidence="2" id="KW-0929">Antimicrobial</keyword>
<dbReference type="STRING" id="22663.A0A2I0IDV0"/>
<protein>
    <recommendedName>
        <fullName evidence="17">Gnk2-homologous domain-containing protein</fullName>
    </recommendedName>
</protein>
<evidence type="ECO:0000313" key="18">
    <source>
        <dbReference type="EMBL" id="PKI42184.1"/>
    </source>
</evidence>
<evidence type="ECO:0000256" key="15">
    <source>
        <dbReference type="SAM" id="MobiDB-lite"/>
    </source>
</evidence>
<keyword evidence="5 16" id="KW-0732">Signal</keyword>
<dbReference type="Pfam" id="PF01657">
    <property type="entry name" value="Stress-antifung"/>
    <property type="match status" value="1"/>
</dbReference>
<proteinExistence type="inferred from homology"/>
<organism evidence="18 19">
    <name type="scientific">Punica granatum</name>
    <name type="common">Pomegranate</name>
    <dbReference type="NCBI Taxonomy" id="22663"/>
    <lineage>
        <taxon>Eukaryota</taxon>
        <taxon>Viridiplantae</taxon>
        <taxon>Streptophyta</taxon>
        <taxon>Embryophyta</taxon>
        <taxon>Tracheophyta</taxon>
        <taxon>Spermatophyta</taxon>
        <taxon>Magnoliopsida</taxon>
        <taxon>eudicotyledons</taxon>
        <taxon>Gunneridae</taxon>
        <taxon>Pentapetalae</taxon>
        <taxon>rosids</taxon>
        <taxon>malvids</taxon>
        <taxon>Myrtales</taxon>
        <taxon>Lythraceae</taxon>
        <taxon>Punica</taxon>
    </lineage>
</organism>
<dbReference type="InterPro" id="IPR038408">
    <property type="entry name" value="GNK2_sf"/>
</dbReference>
<evidence type="ECO:0000256" key="10">
    <source>
        <dbReference type="ARBA" id="ARBA00023022"/>
    </source>
</evidence>
<comment type="subcellular location">
    <subcellularLocation>
        <location evidence="13">Cell junction</location>
        <location evidence="13">Plasmodesma</location>
    </subcellularLocation>
    <subcellularLocation>
        <location evidence="1">Cell membrane</location>
        <topology evidence="1">Single-pass type I membrane protein</topology>
    </subcellularLocation>
</comment>
<evidence type="ECO:0000256" key="13">
    <source>
        <dbReference type="ARBA" id="ARBA00024184"/>
    </source>
</evidence>
<keyword evidence="11" id="KW-0465">Mannose-binding</keyword>
<dbReference type="GO" id="GO:0005537">
    <property type="term" value="F:D-mannose binding"/>
    <property type="evidence" value="ECO:0007669"/>
    <property type="project" value="UniProtKB-KW"/>
</dbReference>
<evidence type="ECO:0000256" key="5">
    <source>
        <dbReference type="ARBA" id="ARBA00022729"/>
    </source>
</evidence>
<comment type="caution">
    <text evidence="18">The sequence shown here is derived from an EMBL/GenBank/DDBJ whole genome shotgun (WGS) entry which is preliminary data.</text>
</comment>
<gene>
    <name evidence="18" type="ORF">CRG98_037423</name>
</gene>
<evidence type="ECO:0000256" key="7">
    <source>
        <dbReference type="ARBA" id="ARBA00022737"/>
    </source>
</evidence>
<keyword evidence="6" id="KW-0430">Lectin</keyword>
<evidence type="ECO:0000256" key="8">
    <source>
        <dbReference type="ARBA" id="ARBA00022821"/>
    </source>
</evidence>
<dbReference type="AlphaFoldDB" id="A0A2I0IDV0"/>
<dbReference type="PANTHER" id="PTHR32080:SF54">
    <property type="entry name" value="GNK2-HOMOLOGOUS DOMAIN-CONTAINING PROTEIN"/>
    <property type="match status" value="1"/>
</dbReference>
<dbReference type="PANTHER" id="PTHR32080">
    <property type="entry name" value="ANTIFUNGAL PROTEIN GINKBILOBIN-2-LIKE"/>
    <property type="match status" value="1"/>
</dbReference>
<evidence type="ECO:0000256" key="3">
    <source>
        <dbReference type="ARBA" id="ARBA00022577"/>
    </source>
</evidence>
<dbReference type="GO" id="GO:0042742">
    <property type="term" value="P:defense response to bacterium"/>
    <property type="evidence" value="ECO:0007669"/>
    <property type="project" value="UniProtKB-KW"/>
</dbReference>
<feature type="region of interest" description="Disordered" evidence="15">
    <location>
        <begin position="165"/>
        <end position="186"/>
    </location>
</feature>
<keyword evidence="9" id="KW-0965">Cell junction</keyword>
<dbReference type="InterPro" id="IPR002902">
    <property type="entry name" value="GNK2"/>
</dbReference>
<keyword evidence="10" id="KW-0044">Antibiotic</keyword>
<evidence type="ECO:0000256" key="1">
    <source>
        <dbReference type="ARBA" id="ARBA00004251"/>
    </source>
</evidence>
<evidence type="ECO:0000256" key="12">
    <source>
        <dbReference type="ARBA" id="ARBA00023157"/>
    </source>
</evidence>
<dbReference type="Proteomes" id="UP000233551">
    <property type="component" value="Unassembled WGS sequence"/>
</dbReference>
<keyword evidence="12" id="KW-1015">Disulfide bond</keyword>
<dbReference type="GO" id="GO:0031640">
    <property type="term" value="P:killing of cells of another organism"/>
    <property type="evidence" value="ECO:0007669"/>
    <property type="project" value="UniProtKB-KW"/>
</dbReference>
<dbReference type="PROSITE" id="PS51473">
    <property type="entry name" value="GNK2"/>
    <property type="match status" value="1"/>
</dbReference>
<evidence type="ECO:0000256" key="6">
    <source>
        <dbReference type="ARBA" id="ARBA00022734"/>
    </source>
</evidence>
<feature type="chain" id="PRO_5016243664" description="Gnk2-homologous domain-containing protein" evidence="16">
    <location>
        <begin position="25"/>
        <end position="186"/>
    </location>
</feature>
<dbReference type="InterPro" id="IPR051378">
    <property type="entry name" value="Cell2Cell_Antifungal"/>
</dbReference>
<dbReference type="GO" id="GO:0009506">
    <property type="term" value="C:plasmodesma"/>
    <property type="evidence" value="ECO:0007669"/>
    <property type="project" value="UniProtKB-SubCell"/>
</dbReference>
<feature type="domain" description="Gnk2-homologous" evidence="17">
    <location>
        <begin position="28"/>
        <end position="133"/>
    </location>
</feature>